<dbReference type="PROSITE" id="PS00878">
    <property type="entry name" value="ODR_DC_2_1"/>
    <property type="match status" value="1"/>
</dbReference>
<dbReference type="InterPro" id="IPR022653">
    <property type="entry name" value="De-COase2_pyr-phos_BS"/>
</dbReference>
<evidence type="ECO:0000256" key="5">
    <source>
        <dbReference type="ARBA" id="ARBA00034115"/>
    </source>
</evidence>
<evidence type="ECO:0000259" key="12">
    <source>
        <dbReference type="Pfam" id="PF02784"/>
    </source>
</evidence>
<evidence type="ECO:0000256" key="3">
    <source>
        <dbReference type="ARBA" id="ARBA00022898"/>
    </source>
</evidence>
<dbReference type="GO" id="GO:0004586">
    <property type="term" value="F:ornithine decarboxylase activity"/>
    <property type="evidence" value="ECO:0007669"/>
    <property type="project" value="UniProtKB-EC"/>
</dbReference>
<dbReference type="SUPFAM" id="SSF51419">
    <property type="entry name" value="PLP-binding barrel"/>
    <property type="match status" value="1"/>
</dbReference>
<dbReference type="CDD" id="cd00622">
    <property type="entry name" value="PLPDE_III_ODC"/>
    <property type="match status" value="1"/>
</dbReference>
<evidence type="ECO:0000256" key="2">
    <source>
        <dbReference type="ARBA" id="ARBA00008872"/>
    </source>
</evidence>
<accession>A0AAV7E1S4</accession>
<comment type="similarity">
    <text evidence="2 10">Belongs to the Orn/Lys/Arg decarboxylase class-II family.</text>
</comment>
<sequence length="425" mass="44649">MPISNTTVLQAVMNAPGIKGRKVASLGKKSSRSKEEEEGVMGLIQSIVKKQPEGQQDPFYVMDIGAVVALWEKWASSLPRVRPFYAVKCNPEPAILGALAALGAGFDCASRAEMEAVLSLGVSPDRIVYANPCKAEAHIRYSARAGVDLTTFDSGEEIKKLRKCHPGTAALLRLKAVEDGGARCPLGPKYGALPEEVAPLLEAAREARIDVVGVSFHVGSGASDVAAYRGAIAAARRAFDAAARLGLPKMRVLNVGGGFTAGPQFAAAAAAITDALRSHFPDEPGLVVMAEPGRFFAETAFTLATNIIGKRVRGEVMEYWINDGIYGSMNCILYDHATVTALPLACASNPGNPTCAGMKTHGSTVFGPTCDALDTVLSDHQLPELQVDDWLVFPNMGAYTAAAGSNFNGFSTSAIGTHLACSGPP</sequence>
<evidence type="ECO:0000256" key="7">
    <source>
        <dbReference type="ARBA" id="ARBA00046672"/>
    </source>
</evidence>
<dbReference type="PROSITE" id="PS00879">
    <property type="entry name" value="ODR_DC_2_2"/>
    <property type="match status" value="1"/>
</dbReference>
<evidence type="ECO:0000256" key="10">
    <source>
        <dbReference type="RuleBase" id="RU003737"/>
    </source>
</evidence>
<dbReference type="InterPro" id="IPR022657">
    <property type="entry name" value="De-COase2_CS"/>
</dbReference>
<comment type="caution">
    <text evidence="13">The sequence shown here is derived from an EMBL/GenBank/DDBJ whole genome shotgun (WGS) entry which is preliminary data.</text>
</comment>
<dbReference type="Gene3D" id="2.40.37.10">
    <property type="entry name" value="Lyase, Ornithine Decarboxylase, Chain A, domain 1"/>
    <property type="match status" value="1"/>
</dbReference>
<keyword evidence="14" id="KW-1185">Reference proteome</keyword>
<dbReference type="Proteomes" id="UP000825729">
    <property type="component" value="Unassembled WGS sequence"/>
</dbReference>
<dbReference type="PANTHER" id="PTHR11482">
    <property type="entry name" value="ARGININE/DIAMINOPIMELATE/ORNITHINE DECARBOXYLASE"/>
    <property type="match status" value="1"/>
</dbReference>
<gene>
    <name evidence="13" type="ORF">H6P81_018689</name>
</gene>
<dbReference type="FunFam" id="3.20.20.10:FF:000005">
    <property type="entry name" value="Ornithine decarboxylase"/>
    <property type="match status" value="1"/>
</dbReference>
<feature type="domain" description="Orn/DAP/Arg decarboxylase 2 C-terminal" evidence="11">
    <location>
        <begin position="59"/>
        <end position="397"/>
    </location>
</feature>
<feature type="domain" description="Orn/DAP/Arg decarboxylase 2 N-terminal" evidence="12">
    <location>
        <begin position="66"/>
        <end position="297"/>
    </location>
</feature>
<evidence type="ECO:0000313" key="13">
    <source>
        <dbReference type="EMBL" id="KAG9442835.1"/>
    </source>
</evidence>
<comment type="subunit">
    <text evidence="7">Homodimer. Only the dimer is catalytically active, as the active sites are constructed of residues from both monomers.</text>
</comment>
<dbReference type="EC" id="4.1.1.17" evidence="6"/>
<dbReference type="InterPro" id="IPR022644">
    <property type="entry name" value="De-COase2_N"/>
</dbReference>
<dbReference type="InterPro" id="IPR029066">
    <property type="entry name" value="PLP-binding_barrel"/>
</dbReference>
<comment type="pathway">
    <text evidence="5">Amine and polyamine biosynthesis; putrescine biosynthesis via L-ornithine pathway; putrescine from L-ornithine: step 1/1.</text>
</comment>
<dbReference type="InterPro" id="IPR009006">
    <property type="entry name" value="Ala_racemase/Decarboxylase_C"/>
</dbReference>
<dbReference type="AlphaFoldDB" id="A0AAV7E1S4"/>
<dbReference type="GO" id="GO:0033387">
    <property type="term" value="P:putrescine biosynthetic process from arginine, via ornithine"/>
    <property type="evidence" value="ECO:0007669"/>
    <property type="project" value="TreeGrafter"/>
</dbReference>
<dbReference type="PRINTS" id="PR01182">
    <property type="entry name" value="ORNDCRBXLASE"/>
</dbReference>
<evidence type="ECO:0000256" key="8">
    <source>
        <dbReference type="ARBA" id="ARBA00049127"/>
    </source>
</evidence>
<evidence type="ECO:0000256" key="4">
    <source>
        <dbReference type="ARBA" id="ARBA00023239"/>
    </source>
</evidence>
<feature type="modified residue" description="N6-(pyridoxal phosphate)lysine" evidence="9">
    <location>
        <position position="88"/>
    </location>
</feature>
<dbReference type="InterPro" id="IPR000183">
    <property type="entry name" value="Orn/DAP/Arg_de-COase"/>
</dbReference>
<dbReference type="Pfam" id="PF02784">
    <property type="entry name" value="Orn_Arg_deC_N"/>
    <property type="match status" value="1"/>
</dbReference>
<comment type="cofactor">
    <cofactor evidence="1 9">
        <name>pyridoxal 5'-phosphate</name>
        <dbReference type="ChEBI" id="CHEBI:597326"/>
    </cofactor>
</comment>
<dbReference type="Pfam" id="PF00278">
    <property type="entry name" value="Orn_DAP_Arg_deC"/>
    <property type="match status" value="1"/>
</dbReference>
<evidence type="ECO:0000256" key="9">
    <source>
        <dbReference type="PIRSR" id="PIRSR600183-50"/>
    </source>
</evidence>
<organism evidence="13 14">
    <name type="scientific">Aristolochia fimbriata</name>
    <name type="common">White veined hardy Dutchman's pipe vine</name>
    <dbReference type="NCBI Taxonomy" id="158543"/>
    <lineage>
        <taxon>Eukaryota</taxon>
        <taxon>Viridiplantae</taxon>
        <taxon>Streptophyta</taxon>
        <taxon>Embryophyta</taxon>
        <taxon>Tracheophyta</taxon>
        <taxon>Spermatophyta</taxon>
        <taxon>Magnoliopsida</taxon>
        <taxon>Magnoliidae</taxon>
        <taxon>Piperales</taxon>
        <taxon>Aristolochiaceae</taxon>
        <taxon>Aristolochia</taxon>
    </lineage>
</organism>
<dbReference type="PANTHER" id="PTHR11482:SF6">
    <property type="entry name" value="ORNITHINE DECARBOXYLASE 1-RELATED"/>
    <property type="match status" value="1"/>
</dbReference>
<evidence type="ECO:0000256" key="6">
    <source>
        <dbReference type="ARBA" id="ARBA00034138"/>
    </source>
</evidence>
<reference evidence="13 14" key="1">
    <citation type="submission" date="2021-07" db="EMBL/GenBank/DDBJ databases">
        <title>The Aristolochia fimbriata genome: insights into angiosperm evolution, floral development and chemical biosynthesis.</title>
        <authorList>
            <person name="Jiao Y."/>
        </authorList>
    </citation>
    <scope>NUCLEOTIDE SEQUENCE [LARGE SCALE GENOMIC DNA]</scope>
    <source>
        <strain evidence="13">IBCAS-2021</strain>
        <tissue evidence="13">Leaf</tissue>
    </source>
</reference>
<dbReference type="EMBL" id="JAINDJ010000007">
    <property type="protein sequence ID" value="KAG9442835.1"/>
    <property type="molecule type" value="Genomic_DNA"/>
</dbReference>
<proteinExistence type="inferred from homology"/>
<dbReference type="InterPro" id="IPR022643">
    <property type="entry name" value="De-COase2_C"/>
</dbReference>
<dbReference type="InterPro" id="IPR002433">
    <property type="entry name" value="Orn_de-COase"/>
</dbReference>
<evidence type="ECO:0000256" key="1">
    <source>
        <dbReference type="ARBA" id="ARBA00001933"/>
    </source>
</evidence>
<dbReference type="GO" id="GO:0005737">
    <property type="term" value="C:cytoplasm"/>
    <property type="evidence" value="ECO:0007669"/>
    <property type="project" value="TreeGrafter"/>
</dbReference>
<feature type="active site" description="Proton donor" evidence="9">
    <location>
        <position position="370"/>
    </location>
</feature>
<protein>
    <recommendedName>
        <fullName evidence="6">ornithine decarboxylase</fullName>
        <ecNumber evidence="6">4.1.1.17</ecNumber>
    </recommendedName>
</protein>
<dbReference type="Gene3D" id="3.20.20.10">
    <property type="entry name" value="Alanine racemase"/>
    <property type="match status" value="1"/>
</dbReference>
<evidence type="ECO:0000259" key="11">
    <source>
        <dbReference type="Pfam" id="PF00278"/>
    </source>
</evidence>
<name>A0AAV7E1S4_ARIFI</name>
<dbReference type="SUPFAM" id="SSF50621">
    <property type="entry name" value="Alanine racemase C-terminal domain-like"/>
    <property type="match status" value="1"/>
</dbReference>
<evidence type="ECO:0000313" key="14">
    <source>
        <dbReference type="Proteomes" id="UP000825729"/>
    </source>
</evidence>
<comment type="catalytic activity">
    <reaction evidence="8">
        <text>L-ornithine + H(+) = putrescine + CO2</text>
        <dbReference type="Rhea" id="RHEA:22964"/>
        <dbReference type="ChEBI" id="CHEBI:15378"/>
        <dbReference type="ChEBI" id="CHEBI:16526"/>
        <dbReference type="ChEBI" id="CHEBI:46911"/>
        <dbReference type="ChEBI" id="CHEBI:326268"/>
        <dbReference type="EC" id="4.1.1.17"/>
    </reaction>
</comment>
<keyword evidence="3 9" id="KW-0663">Pyridoxal phosphate</keyword>
<dbReference type="PRINTS" id="PR01179">
    <property type="entry name" value="ODADCRBXLASE"/>
</dbReference>
<keyword evidence="4" id="KW-0456">Lyase</keyword>